<dbReference type="AlphaFoldDB" id="A0A2T2P4L0"/>
<reference evidence="1 2" key="1">
    <citation type="journal article" date="2018" name="Front. Microbiol.">
        <title>Genome-Wide Analysis of Corynespora cassiicola Leaf Fall Disease Putative Effectors.</title>
        <authorList>
            <person name="Lopez D."/>
            <person name="Ribeiro S."/>
            <person name="Label P."/>
            <person name="Fumanal B."/>
            <person name="Venisse J.S."/>
            <person name="Kohler A."/>
            <person name="de Oliveira R.R."/>
            <person name="Labutti K."/>
            <person name="Lipzen A."/>
            <person name="Lail K."/>
            <person name="Bauer D."/>
            <person name="Ohm R.A."/>
            <person name="Barry K.W."/>
            <person name="Spatafora J."/>
            <person name="Grigoriev I.V."/>
            <person name="Martin F.M."/>
            <person name="Pujade-Renaud V."/>
        </authorList>
    </citation>
    <scope>NUCLEOTIDE SEQUENCE [LARGE SCALE GENOMIC DNA]</scope>
    <source>
        <strain evidence="1 2">Philippines</strain>
    </source>
</reference>
<accession>A0A2T2P4L0</accession>
<name>A0A2T2P4L0_CORCC</name>
<protein>
    <submittedName>
        <fullName evidence="1">Uncharacterized protein</fullName>
    </submittedName>
</protein>
<evidence type="ECO:0000313" key="1">
    <source>
        <dbReference type="EMBL" id="PSN72647.1"/>
    </source>
</evidence>
<organism evidence="1 2">
    <name type="scientific">Corynespora cassiicola Philippines</name>
    <dbReference type="NCBI Taxonomy" id="1448308"/>
    <lineage>
        <taxon>Eukaryota</taxon>
        <taxon>Fungi</taxon>
        <taxon>Dikarya</taxon>
        <taxon>Ascomycota</taxon>
        <taxon>Pezizomycotina</taxon>
        <taxon>Dothideomycetes</taxon>
        <taxon>Pleosporomycetidae</taxon>
        <taxon>Pleosporales</taxon>
        <taxon>Corynesporascaceae</taxon>
        <taxon>Corynespora</taxon>
    </lineage>
</organism>
<keyword evidence="2" id="KW-1185">Reference proteome</keyword>
<proteinExistence type="predicted"/>
<evidence type="ECO:0000313" key="2">
    <source>
        <dbReference type="Proteomes" id="UP000240883"/>
    </source>
</evidence>
<sequence>MFKRSGSRIQTGNSCSKHEAIVIFPDAKPLGTRGTWRFERVNGGVKRNVFSFESRERDDRSSVKGSSPQYGRRYIGVVHARTTETPAIMTAGTGNVACNLRNWREQHGCYKKAASQLNQVLCIVVISRRYPAGSGGRPPRLSNTWLSTW</sequence>
<dbReference type="Proteomes" id="UP000240883">
    <property type="component" value="Unassembled WGS sequence"/>
</dbReference>
<gene>
    <name evidence="1" type="ORF">BS50DRAFT_257593</name>
</gene>
<dbReference type="EMBL" id="KZ678130">
    <property type="protein sequence ID" value="PSN72647.1"/>
    <property type="molecule type" value="Genomic_DNA"/>
</dbReference>